<dbReference type="OrthoDB" id="2800937at2759"/>
<dbReference type="Proteomes" id="UP000287166">
    <property type="component" value="Unassembled WGS sequence"/>
</dbReference>
<comment type="caution">
    <text evidence="1">The sequence shown here is derived from an EMBL/GenBank/DDBJ whole genome shotgun (WGS) entry which is preliminary data.</text>
</comment>
<dbReference type="EMBL" id="BFAD01000018">
    <property type="protein sequence ID" value="GBE90128.1"/>
    <property type="molecule type" value="Genomic_DNA"/>
</dbReference>
<keyword evidence="2" id="KW-1185">Reference proteome</keyword>
<protein>
    <recommendedName>
        <fullName evidence="3">RNase H type-1 domain-containing protein</fullName>
    </recommendedName>
</protein>
<dbReference type="GeneID" id="38787045"/>
<proteinExistence type="predicted"/>
<dbReference type="InParanoid" id="A0A401H6Q5"/>
<evidence type="ECO:0000313" key="1">
    <source>
        <dbReference type="EMBL" id="GBE90128.1"/>
    </source>
</evidence>
<gene>
    <name evidence="1" type="ORF">SCP_1801520</name>
</gene>
<dbReference type="AlphaFoldDB" id="A0A401H6Q5"/>
<sequence>MRTTASDMLDAHANLLPFPLLVDKHCHRAAVHLCILPPEHPLHAHVKTASTRFVKHHCSPIHELLHAYRLQPDTIETISPARFPPAWSPPFQVSIAGSKGDALKDEAQWAEKQGICVYSDGSDIDGGVGAAAVLYRRDRATPKILHFYLGKSTEHTVYEAEDVGLVLAIRLLHDEFIIYTALCAADNKAAIQATQLRRPAPSHYLLDMLHEDIK</sequence>
<name>A0A401H6Q5_9APHY</name>
<dbReference type="InterPro" id="IPR012337">
    <property type="entry name" value="RNaseH-like_sf"/>
</dbReference>
<dbReference type="STRING" id="139825.A0A401H6Q5"/>
<dbReference type="SUPFAM" id="SSF53098">
    <property type="entry name" value="Ribonuclease H-like"/>
    <property type="match status" value="1"/>
</dbReference>
<dbReference type="GO" id="GO:0003676">
    <property type="term" value="F:nucleic acid binding"/>
    <property type="evidence" value="ECO:0007669"/>
    <property type="project" value="InterPro"/>
</dbReference>
<dbReference type="Gene3D" id="3.30.420.10">
    <property type="entry name" value="Ribonuclease H-like superfamily/Ribonuclease H"/>
    <property type="match status" value="1"/>
</dbReference>
<accession>A0A401H6Q5</accession>
<evidence type="ECO:0008006" key="3">
    <source>
        <dbReference type="Google" id="ProtNLM"/>
    </source>
</evidence>
<organism evidence="1 2">
    <name type="scientific">Sparassis crispa</name>
    <dbReference type="NCBI Taxonomy" id="139825"/>
    <lineage>
        <taxon>Eukaryota</taxon>
        <taxon>Fungi</taxon>
        <taxon>Dikarya</taxon>
        <taxon>Basidiomycota</taxon>
        <taxon>Agaricomycotina</taxon>
        <taxon>Agaricomycetes</taxon>
        <taxon>Polyporales</taxon>
        <taxon>Sparassidaceae</taxon>
        <taxon>Sparassis</taxon>
    </lineage>
</organism>
<evidence type="ECO:0000313" key="2">
    <source>
        <dbReference type="Proteomes" id="UP000287166"/>
    </source>
</evidence>
<reference evidence="1 2" key="1">
    <citation type="journal article" date="2018" name="Sci. Rep.">
        <title>Genome sequence of the cauliflower mushroom Sparassis crispa (Hanabiratake) and its association with beneficial usage.</title>
        <authorList>
            <person name="Kiyama R."/>
            <person name="Furutani Y."/>
            <person name="Kawaguchi K."/>
            <person name="Nakanishi T."/>
        </authorList>
    </citation>
    <scope>NUCLEOTIDE SEQUENCE [LARGE SCALE GENOMIC DNA]</scope>
</reference>
<dbReference type="RefSeq" id="XP_027621041.1">
    <property type="nucleotide sequence ID" value="XM_027765240.1"/>
</dbReference>
<dbReference type="InterPro" id="IPR036397">
    <property type="entry name" value="RNaseH_sf"/>
</dbReference>